<feature type="domain" description="Nudix hydrolase" evidence="5">
    <location>
        <begin position="1"/>
        <end position="136"/>
    </location>
</feature>
<evidence type="ECO:0000256" key="2">
    <source>
        <dbReference type="ARBA" id="ARBA00005582"/>
    </source>
</evidence>
<protein>
    <recommendedName>
        <fullName evidence="5">Nudix hydrolase domain-containing protein</fullName>
    </recommendedName>
</protein>
<evidence type="ECO:0000256" key="3">
    <source>
        <dbReference type="ARBA" id="ARBA00022801"/>
    </source>
</evidence>
<dbReference type="Gene3D" id="3.90.79.10">
    <property type="entry name" value="Nucleoside Triphosphate Pyrophosphohydrolase"/>
    <property type="match status" value="1"/>
</dbReference>
<dbReference type="Proteomes" id="UP000031523">
    <property type="component" value="Chromosome"/>
</dbReference>
<evidence type="ECO:0000256" key="1">
    <source>
        <dbReference type="ARBA" id="ARBA00001946"/>
    </source>
</evidence>
<dbReference type="SUPFAM" id="SSF55811">
    <property type="entry name" value="Nudix"/>
    <property type="match status" value="1"/>
</dbReference>
<evidence type="ECO:0000259" key="5">
    <source>
        <dbReference type="PROSITE" id="PS51462"/>
    </source>
</evidence>
<comment type="cofactor">
    <cofactor evidence="1">
        <name>Mg(2+)</name>
        <dbReference type="ChEBI" id="CHEBI:18420"/>
    </cofactor>
</comment>
<dbReference type="CDD" id="cd02883">
    <property type="entry name" value="NUDIX_Hydrolase"/>
    <property type="match status" value="1"/>
</dbReference>
<proteinExistence type="inferred from homology"/>
<sequence length="140" mass="14760">MRRRVSAYAVVTRRDALLLTRLSAASPVFTPGLWHLPGGGIDPGEQPVEALARELAEETGLTLTGARLLDARTYAARRNGIDWHLVGLFYAVEVAPGTPVVVEAEGSTAAVAWRPRSGLTGAELSPAAADALTLLAHPAR</sequence>
<dbReference type="PANTHER" id="PTHR43046:SF14">
    <property type="entry name" value="MUTT_NUDIX FAMILY PROTEIN"/>
    <property type="match status" value="1"/>
</dbReference>
<dbReference type="PRINTS" id="PR00502">
    <property type="entry name" value="NUDIXFAMILY"/>
</dbReference>
<dbReference type="PROSITE" id="PS00893">
    <property type="entry name" value="NUDIX_BOX"/>
    <property type="match status" value="1"/>
</dbReference>
<organism evidence="6 7">
    <name type="scientific">Streptomyces albus (strain ATCC 21838 / DSM 41398 / FERM P-419 / JCM 4703 / NBRC 107858)</name>
    <dbReference type="NCBI Taxonomy" id="1081613"/>
    <lineage>
        <taxon>Bacteria</taxon>
        <taxon>Bacillati</taxon>
        <taxon>Actinomycetota</taxon>
        <taxon>Actinomycetes</taxon>
        <taxon>Kitasatosporales</taxon>
        <taxon>Streptomycetaceae</taxon>
        <taxon>Streptomyces</taxon>
    </lineage>
</organism>
<dbReference type="GO" id="GO:0016787">
    <property type="term" value="F:hydrolase activity"/>
    <property type="evidence" value="ECO:0007669"/>
    <property type="project" value="UniProtKB-KW"/>
</dbReference>
<dbReference type="EMBL" id="CP010519">
    <property type="protein sequence ID" value="AJE83723.1"/>
    <property type="molecule type" value="Genomic_DNA"/>
</dbReference>
<keyword evidence="7" id="KW-1185">Reference proteome</keyword>
<reference evidence="6 7" key="1">
    <citation type="submission" date="2015-01" db="EMBL/GenBank/DDBJ databases">
        <title>Enhanced salinomycin production by adjusting the supply of polyketide extender units in Streptomyce albus DSM 41398.</title>
        <authorList>
            <person name="Lu C."/>
        </authorList>
    </citation>
    <scope>NUCLEOTIDE SEQUENCE [LARGE SCALE GENOMIC DNA]</scope>
    <source>
        <strain evidence="7">ATCC 21838 / DSM 41398 / FERM P-419 / JCM 4703 / NBRC 107858</strain>
    </source>
</reference>
<evidence type="ECO:0000313" key="7">
    <source>
        <dbReference type="Proteomes" id="UP000031523"/>
    </source>
</evidence>
<evidence type="ECO:0000256" key="4">
    <source>
        <dbReference type="RuleBase" id="RU003476"/>
    </source>
</evidence>
<comment type="similarity">
    <text evidence="2 4">Belongs to the Nudix hydrolase family.</text>
</comment>
<accession>A0A0B5EMK9</accession>
<dbReference type="KEGG" id="sals:SLNWT_3347"/>
<dbReference type="InterPro" id="IPR015797">
    <property type="entry name" value="NUDIX_hydrolase-like_dom_sf"/>
</dbReference>
<gene>
    <name evidence="6" type="ORF">SLNWT_3347</name>
</gene>
<dbReference type="PANTHER" id="PTHR43046">
    <property type="entry name" value="GDP-MANNOSE MANNOSYL HYDROLASE"/>
    <property type="match status" value="1"/>
</dbReference>
<evidence type="ECO:0000313" key="6">
    <source>
        <dbReference type="EMBL" id="AJE83723.1"/>
    </source>
</evidence>
<keyword evidence="3 4" id="KW-0378">Hydrolase</keyword>
<dbReference type="InterPro" id="IPR000086">
    <property type="entry name" value="NUDIX_hydrolase_dom"/>
</dbReference>
<dbReference type="InterPro" id="IPR020084">
    <property type="entry name" value="NUDIX_hydrolase_CS"/>
</dbReference>
<dbReference type="InterPro" id="IPR020476">
    <property type="entry name" value="Nudix_hydrolase"/>
</dbReference>
<dbReference type="PROSITE" id="PS51462">
    <property type="entry name" value="NUDIX"/>
    <property type="match status" value="1"/>
</dbReference>
<name>A0A0B5EMK9_STRA4</name>
<dbReference type="Pfam" id="PF00293">
    <property type="entry name" value="NUDIX"/>
    <property type="match status" value="1"/>
</dbReference>
<dbReference type="AlphaFoldDB" id="A0A0B5EMK9"/>